<feature type="compositionally biased region" description="Low complexity" evidence="10">
    <location>
        <begin position="166"/>
        <end position="200"/>
    </location>
</feature>
<dbReference type="InterPro" id="IPR051045">
    <property type="entry name" value="TonB-dependent_transducer"/>
</dbReference>
<gene>
    <name evidence="12" type="primary">tonB</name>
</gene>
<keyword evidence="3" id="KW-0813">Transport</keyword>
<evidence type="ECO:0000256" key="5">
    <source>
        <dbReference type="ARBA" id="ARBA00022519"/>
    </source>
</evidence>
<organism evidence="12">
    <name type="scientific">Plesiomonas shigelloides</name>
    <name type="common">Aeromonas shigelloides</name>
    <dbReference type="NCBI Taxonomy" id="703"/>
    <lineage>
        <taxon>Bacteria</taxon>
        <taxon>Pseudomonadati</taxon>
        <taxon>Pseudomonadota</taxon>
        <taxon>Gammaproteobacteria</taxon>
        <taxon>Enterobacterales</taxon>
        <taxon>Enterobacteriaceae</taxon>
        <taxon>Plesiomonas</taxon>
    </lineage>
</organism>
<evidence type="ECO:0000256" key="3">
    <source>
        <dbReference type="ARBA" id="ARBA00022448"/>
    </source>
</evidence>
<evidence type="ECO:0000256" key="1">
    <source>
        <dbReference type="ARBA" id="ARBA00004383"/>
    </source>
</evidence>
<dbReference type="Pfam" id="PF03544">
    <property type="entry name" value="TonB_C"/>
    <property type="match status" value="1"/>
</dbReference>
<dbReference type="NCBIfam" id="TIGR01352">
    <property type="entry name" value="tonB_Cterm"/>
    <property type="match status" value="1"/>
</dbReference>
<accession>Q93SS6</accession>
<dbReference type="GO" id="GO:0015031">
    <property type="term" value="P:protein transport"/>
    <property type="evidence" value="ECO:0007669"/>
    <property type="project" value="UniProtKB-KW"/>
</dbReference>
<dbReference type="InterPro" id="IPR006260">
    <property type="entry name" value="TonB/TolA_C"/>
</dbReference>
<comment type="similarity">
    <text evidence="2">Belongs to the TonB family.</text>
</comment>
<proteinExistence type="inferred from homology"/>
<comment type="subcellular location">
    <subcellularLocation>
        <location evidence="1">Cell inner membrane</location>
        <topology evidence="1">Single-pass membrane protein</topology>
        <orientation evidence="1">Periplasmic side</orientation>
    </subcellularLocation>
</comment>
<keyword evidence="6" id="KW-0812">Transmembrane</keyword>
<keyword evidence="4" id="KW-1003">Cell membrane</keyword>
<dbReference type="GO" id="GO:0098797">
    <property type="term" value="C:plasma membrane protein complex"/>
    <property type="evidence" value="ECO:0007669"/>
    <property type="project" value="TreeGrafter"/>
</dbReference>
<feature type="region of interest" description="Disordered" evidence="10">
    <location>
        <begin position="76"/>
        <end position="219"/>
    </location>
</feature>
<reference evidence="12" key="1">
    <citation type="journal article" date="2001" name="J. Bacteriol.">
        <title>Characterization of the Plesiomonas shigelloides genes encoding the heme iron utilization system.</title>
        <authorList>
            <person name="Henderson D.P."/>
            <person name="Wyckoff E.E."/>
            <person name="Rashidi C.E."/>
            <person name="Verlei H."/>
            <person name="Oldham A.L."/>
        </authorList>
    </citation>
    <scope>NUCLEOTIDE SEQUENCE</scope>
</reference>
<protein>
    <submittedName>
        <fullName evidence="12">TonB</fullName>
    </submittedName>
</protein>
<dbReference type="AlphaFoldDB" id="Q93SS6"/>
<feature type="compositionally biased region" description="Low complexity" evidence="10">
    <location>
        <begin position="98"/>
        <end position="117"/>
    </location>
</feature>
<dbReference type="PROSITE" id="PS52015">
    <property type="entry name" value="TONB_CTD"/>
    <property type="match status" value="1"/>
</dbReference>
<keyword evidence="7" id="KW-0653">Protein transport</keyword>
<feature type="compositionally biased region" description="Polar residues" evidence="10">
    <location>
        <begin position="155"/>
        <end position="165"/>
    </location>
</feature>
<evidence type="ECO:0000313" key="12">
    <source>
        <dbReference type="EMBL" id="AAG23396.1"/>
    </source>
</evidence>
<dbReference type="SUPFAM" id="SSF74653">
    <property type="entry name" value="TolA/TonB C-terminal domain"/>
    <property type="match status" value="1"/>
</dbReference>
<evidence type="ECO:0000256" key="8">
    <source>
        <dbReference type="ARBA" id="ARBA00022989"/>
    </source>
</evidence>
<dbReference type="GO" id="GO:0055085">
    <property type="term" value="P:transmembrane transport"/>
    <property type="evidence" value="ECO:0007669"/>
    <property type="project" value="InterPro"/>
</dbReference>
<evidence type="ECO:0000256" key="2">
    <source>
        <dbReference type="ARBA" id="ARBA00006555"/>
    </source>
</evidence>
<evidence type="ECO:0000256" key="9">
    <source>
        <dbReference type="ARBA" id="ARBA00023136"/>
    </source>
</evidence>
<feature type="compositionally biased region" description="Basic and acidic residues" evidence="10">
    <location>
        <begin position="132"/>
        <end position="154"/>
    </location>
</feature>
<dbReference type="InterPro" id="IPR037682">
    <property type="entry name" value="TonB_C"/>
</dbReference>
<dbReference type="EMBL" id="AY008342">
    <property type="protein sequence ID" value="AAG23396.1"/>
    <property type="molecule type" value="Genomic_DNA"/>
</dbReference>
<sequence length="288" mass="30234">MPLTLLTAGAHLRRNKRLLLASGLCMSAHAALLLFGLQPTQTRAVTLDSLSAGPALVLNLTATGAQSGVNTNAAAAADVQPAPQKTEPKKVVEPSAVPAKAAETAKTQQAKPKQAKPVLKKEPAPKKVAPKIPEEKAPKKTVKKTERKSTDNTEQHNPVTANTGKTAAHSSATTQSASGASNTASHAAPASTAQASGSSSEPRFRVPPSAPEYPKASRMRRQEGTVLLEVKLGTQGEQLQVVLLKSSGFPLLDRSALKAVKGWQFLPQEINGQGVSHVVRIPVRFELT</sequence>
<evidence type="ECO:0000259" key="11">
    <source>
        <dbReference type="PROSITE" id="PS52015"/>
    </source>
</evidence>
<evidence type="ECO:0000256" key="7">
    <source>
        <dbReference type="ARBA" id="ARBA00022927"/>
    </source>
</evidence>
<evidence type="ECO:0000256" key="10">
    <source>
        <dbReference type="SAM" id="MobiDB-lite"/>
    </source>
</evidence>
<dbReference type="PANTHER" id="PTHR33446:SF2">
    <property type="entry name" value="PROTEIN TONB"/>
    <property type="match status" value="1"/>
</dbReference>
<evidence type="ECO:0000256" key="4">
    <source>
        <dbReference type="ARBA" id="ARBA00022475"/>
    </source>
</evidence>
<keyword evidence="9" id="KW-0472">Membrane</keyword>
<keyword evidence="5" id="KW-0997">Cell inner membrane</keyword>
<feature type="domain" description="TonB C-terminal" evidence="11">
    <location>
        <begin position="198"/>
        <end position="288"/>
    </location>
</feature>
<dbReference type="Gene3D" id="3.30.1150.10">
    <property type="match status" value="1"/>
</dbReference>
<dbReference type="GO" id="GO:0031992">
    <property type="term" value="F:energy transducer activity"/>
    <property type="evidence" value="ECO:0007669"/>
    <property type="project" value="TreeGrafter"/>
</dbReference>
<evidence type="ECO:0000256" key="6">
    <source>
        <dbReference type="ARBA" id="ARBA00022692"/>
    </source>
</evidence>
<dbReference type="PANTHER" id="PTHR33446">
    <property type="entry name" value="PROTEIN TONB-RELATED"/>
    <property type="match status" value="1"/>
</dbReference>
<keyword evidence="8" id="KW-1133">Transmembrane helix</keyword>
<name>Q93SS6_PLESH</name>